<evidence type="ECO:0000256" key="1">
    <source>
        <dbReference type="ARBA" id="ARBA00022679"/>
    </source>
</evidence>
<name>A0ABS9NKQ7_9NEIS</name>
<dbReference type="PROSITE" id="PS51096">
    <property type="entry name" value="PTS_EIIA_TYPE_4"/>
    <property type="match status" value="1"/>
</dbReference>
<dbReference type="PANTHER" id="PTHR33799:SF1">
    <property type="entry name" value="PTS SYSTEM MANNOSE-SPECIFIC EIIAB COMPONENT-RELATED"/>
    <property type="match status" value="1"/>
</dbReference>
<keyword evidence="4" id="KW-1185">Reference proteome</keyword>
<accession>A0ABS9NKQ7</accession>
<protein>
    <submittedName>
        <fullName evidence="3">PTS mannose transporter subunit IIA</fullName>
    </submittedName>
</protein>
<dbReference type="InterPro" id="IPR036662">
    <property type="entry name" value="PTS_EIIA_man-typ_sf"/>
</dbReference>
<dbReference type="Proteomes" id="UP001298424">
    <property type="component" value="Unassembled WGS sequence"/>
</dbReference>
<proteinExistence type="predicted"/>
<dbReference type="InterPro" id="IPR004701">
    <property type="entry name" value="PTS_EIIA_man-typ"/>
</dbReference>
<feature type="domain" description="PTS EIIA type-4" evidence="2">
    <location>
        <begin position="1"/>
        <end position="126"/>
    </location>
</feature>
<dbReference type="InterPro" id="IPR051471">
    <property type="entry name" value="Bacterial_PTS_sugar_comp"/>
</dbReference>
<sequence length="133" mass="14336">MIGILIITHETLGAAHQSLARHFFPDAGFEHLRIIGVDSCEDHADIIGRAHTLLAELDSGHGVLILTDIFGATPCNAAMKLVEPGRSVILTGLNAPMLVKTLQHARDETRLEHLAQSARDAAVKGIMLFDQAL</sequence>
<evidence type="ECO:0000259" key="2">
    <source>
        <dbReference type="PROSITE" id="PS51096"/>
    </source>
</evidence>
<dbReference type="RefSeq" id="WP_238745422.1">
    <property type="nucleotide sequence ID" value="NZ_JAKOOW010000006.1"/>
</dbReference>
<reference evidence="3 4" key="1">
    <citation type="submission" date="2022-02" db="EMBL/GenBank/DDBJ databases">
        <title>Genome sequence data of Kingella unionensis sp. nov. strain CICC 24913 (CCUG 75125).</title>
        <authorList>
            <person name="Xiao M."/>
        </authorList>
    </citation>
    <scope>NUCLEOTIDE SEQUENCE [LARGE SCALE GENOMIC DNA]</scope>
    <source>
        <strain evidence="3 4">CICC 24913</strain>
    </source>
</reference>
<keyword evidence="1" id="KW-0808">Transferase</keyword>
<dbReference type="SUPFAM" id="SSF53062">
    <property type="entry name" value="PTS system fructose IIA component-like"/>
    <property type="match status" value="1"/>
</dbReference>
<evidence type="ECO:0000313" key="4">
    <source>
        <dbReference type="Proteomes" id="UP001298424"/>
    </source>
</evidence>
<dbReference type="EMBL" id="JAKOOW010000006">
    <property type="protein sequence ID" value="MCG6503255.1"/>
    <property type="molecule type" value="Genomic_DNA"/>
</dbReference>
<evidence type="ECO:0000313" key="3">
    <source>
        <dbReference type="EMBL" id="MCG6503255.1"/>
    </source>
</evidence>
<dbReference type="Pfam" id="PF03610">
    <property type="entry name" value="EIIA-man"/>
    <property type="match status" value="1"/>
</dbReference>
<dbReference type="Gene3D" id="3.40.50.510">
    <property type="entry name" value="Phosphotransferase system, mannose-type IIA component"/>
    <property type="match status" value="1"/>
</dbReference>
<comment type="caution">
    <text evidence="3">The sequence shown here is derived from an EMBL/GenBank/DDBJ whole genome shotgun (WGS) entry which is preliminary data.</text>
</comment>
<organism evidence="3 4">
    <name type="scientific">Kingella pumchi</name>
    <dbReference type="NCBI Taxonomy" id="2779506"/>
    <lineage>
        <taxon>Bacteria</taxon>
        <taxon>Pseudomonadati</taxon>
        <taxon>Pseudomonadota</taxon>
        <taxon>Betaproteobacteria</taxon>
        <taxon>Neisseriales</taxon>
        <taxon>Neisseriaceae</taxon>
        <taxon>Kingella</taxon>
    </lineage>
</organism>
<gene>
    <name evidence="3" type="ORF">MB824_01910</name>
</gene>
<dbReference type="PANTHER" id="PTHR33799">
    <property type="entry name" value="PTS PERMEASE-RELATED-RELATED"/>
    <property type="match status" value="1"/>
</dbReference>